<keyword evidence="9 11" id="KW-0472">Membrane</keyword>
<comment type="subcellular location">
    <subcellularLocation>
        <location evidence="1">Membrane</location>
        <topology evidence="1">Multi-pass membrane protein</topology>
    </subcellularLocation>
</comment>
<dbReference type="GO" id="GO:0090374">
    <property type="term" value="P:oligopeptide export from mitochondrion"/>
    <property type="evidence" value="ECO:0007669"/>
    <property type="project" value="TreeGrafter"/>
</dbReference>
<dbReference type="Pfam" id="PF00664">
    <property type="entry name" value="ABC_membrane"/>
    <property type="match status" value="2"/>
</dbReference>
<dbReference type="Pfam" id="PF00005">
    <property type="entry name" value="ABC_tran"/>
    <property type="match status" value="2"/>
</dbReference>
<sequence>MKYDLLAYPRLLLASRPSSIDVGILITGFISAAAAGIPFPLIAIIFGQLLDDLNGATCATSEALGSGVEYESSINDKILIIVYLAIAQFILIYVHLLCWSLNGARLCQRLREDYLRALIRQEPSYFDTVPPGEVASRLNGDIQAIRSGTAEKVGICISTASFFITAYVVAFIKDAGLAAMLLSLIPAFLLMSLVGNHYNEKYTTAMSDSAAVASSLVSEALSNMTVVQAFGAVTRLERVFTKALNTSKIQGIKKALAVGTQSGVLYFVAYSANGLAFWQGSRRVADAVGQGSGGATVGAIFTVVFVLTEASLLLSQVAPFLPLLSAAVGSYNKLKEQTTRTPLIDGTSEDGIRPSNVEGALSLENVSFAYRSRPETMVLDHINLQIPGKKHTAIVGLSGSGKSTIAGLLTRFFDPSQGRILLDGTDLSQLHVGSLRGALSMVQQEPCLLDRSLLENIAHGLVNSGRSEHTELKPALLGSGLSDLANEVRNGADLSSAATQKDPCIGRIVDLVRHAASLADADDFISKLPCGYGTLVGSSGRLISGGQRQRISLARAVIKDPAVLVLDEATAALDSQSEQRIQRAILHIAKGRTVVTIAHRLSTIITADNIVVMHKGHIVEQGDHATLMELNGAYAELVGLQNMDQEDCEHGRVTAGDDAKVNIRLRESIDQTTSEDASDRMAEGGEKTTDIVCTSPEPDSDAEGGEPETPEKSLWLLIKGWSPVFRPYILVMMVALLGSVVVGGSFSGEAVVFGKIVGVMSLCNTPANILSQGAFLALMFFVIGIIEFFANLASWSGFGLISEKAVYTVKVLSFRSLMRQDLEWHQSESRTPSSLLMYLTRDASALSGLSGSVIGSVFSIAANLIGAIILTHIIAWKIAIVCLSLVPLLLGAGLMELRVLGKFEEKHETAYARSVEIGVEAITSIKTVAALSLEEEILATYQRSLLAPKKETLGVSIQASFWQAMMYLLGNLMNALAYWWGGKQIAEGNYTQTQFLIVVFALLVGALLWAQMFALAPELSSARLAMARLLGLIETGVGKMQGHADGSQATYDIEASAETKASYPTDGAVSVEVRDVRFSYPTRPDVKVFDGLSLTIEAGTFCALVGPSGAGKSTIISLVERLYNPQAGSILIDGVNITQTRDVTFRDRIALVPQESVLFEGTVEFNIGLGARSGQEATMDEIIEACKLANIHDTIIALPNGYQTMCGPSGNQFSGGQKQRLSIARALVRKPNLLILDEPTSALDAESERLLQEGLDKSTKGITVIAIAHRLHTIRKADRIFLIEAGKCVDHGSHDELLERSTSYRENVMHQTVAA</sequence>
<comment type="similarity">
    <text evidence="2">Belongs to the ABC transporter superfamily. ABCB family. Multidrug resistance exporter (TC 3.A.1.201) subfamily.</text>
</comment>
<dbReference type="InterPro" id="IPR036640">
    <property type="entry name" value="ABC1_TM_sf"/>
</dbReference>
<dbReference type="EMBL" id="NKHZ01000089">
    <property type="protein sequence ID" value="PNS13945.1"/>
    <property type="molecule type" value="Genomic_DNA"/>
</dbReference>
<feature type="transmembrane region" description="Helical" evidence="11">
    <location>
        <begin position="773"/>
        <end position="794"/>
    </location>
</feature>
<dbReference type="CDD" id="cd03249">
    <property type="entry name" value="ABC_MTABC3_MDL1_MDL2"/>
    <property type="match status" value="1"/>
</dbReference>
<dbReference type="FunFam" id="3.40.50.300:FF:000913">
    <property type="entry name" value="ABC multidrug transporter SitT"/>
    <property type="match status" value="1"/>
</dbReference>
<feature type="region of interest" description="Disordered" evidence="10">
    <location>
        <begin position="668"/>
        <end position="708"/>
    </location>
</feature>
<dbReference type="FunFam" id="1.20.1560.10:FF:000057">
    <property type="entry name" value="ABC multidrug transporter SitT"/>
    <property type="match status" value="2"/>
</dbReference>
<feature type="transmembrane region" description="Helical" evidence="11">
    <location>
        <begin position="993"/>
        <end position="1016"/>
    </location>
</feature>
<dbReference type="Gene3D" id="1.20.1560.10">
    <property type="entry name" value="ABC transporter type 1, transmembrane domain"/>
    <property type="match status" value="2"/>
</dbReference>
<dbReference type="SUPFAM" id="SSF52540">
    <property type="entry name" value="P-loop containing nucleoside triphosphate hydrolases"/>
    <property type="match status" value="2"/>
</dbReference>
<evidence type="ECO:0000256" key="9">
    <source>
        <dbReference type="ARBA" id="ARBA00023136"/>
    </source>
</evidence>
<feature type="domain" description="ABC transporter" evidence="12">
    <location>
        <begin position="1071"/>
        <end position="1310"/>
    </location>
</feature>
<dbReference type="GO" id="GO:0015421">
    <property type="term" value="F:ABC-type oligopeptide transporter activity"/>
    <property type="evidence" value="ECO:0007669"/>
    <property type="project" value="TreeGrafter"/>
</dbReference>
<evidence type="ECO:0000256" key="10">
    <source>
        <dbReference type="SAM" id="MobiDB-lite"/>
    </source>
</evidence>
<dbReference type="GO" id="GO:0016887">
    <property type="term" value="F:ATP hydrolysis activity"/>
    <property type="evidence" value="ECO:0007669"/>
    <property type="project" value="InterPro"/>
</dbReference>
<evidence type="ECO:0000256" key="1">
    <source>
        <dbReference type="ARBA" id="ARBA00004141"/>
    </source>
</evidence>
<evidence type="ECO:0000259" key="13">
    <source>
        <dbReference type="PROSITE" id="PS50929"/>
    </source>
</evidence>
<dbReference type="PROSITE" id="PS50893">
    <property type="entry name" value="ABC_TRANSPORTER_2"/>
    <property type="match status" value="2"/>
</dbReference>
<dbReference type="InterPro" id="IPR039421">
    <property type="entry name" value="Type_1_exporter"/>
</dbReference>
<comment type="caution">
    <text evidence="14">The sequence shown here is derived from an EMBL/GenBank/DDBJ whole genome shotgun (WGS) entry which is preliminary data.</text>
</comment>
<keyword evidence="4 11" id="KW-0812">Transmembrane</keyword>
<keyword evidence="5" id="KW-0677">Repeat</keyword>
<name>A0A2K1QFQ4_9PEZI</name>
<dbReference type="InterPro" id="IPR011527">
    <property type="entry name" value="ABC1_TM_dom"/>
</dbReference>
<evidence type="ECO:0000256" key="4">
    <source>
        <dbReference type="ARBA" id="ARBA00022692"/>
    </source>
</evidence>
<feature type="transmembrane region" description="Helical" evidence="11">
    <location>
        <begin position="20"/>
        <end position="46"/>
    </location>
</feature>
<feature type="transmembrane region" description="Helical" evidence="11">
    <location>
        <begin position="874"/>
        <end position="897"/>
    </location>
</feature>
<dbReference type="GO" id="GO:0005743">
    <property type="term" value="C:mitochondrial inner membrane"/>
    <property type="evidence" value="ECO:0007669"/>
    <property type="project" value="TreeGrafter"/>
</dbReference>
<evidence type="ECO:0000256" key="2">
    <source>
        <dbReference type="ARBA" id="ARBA00007577"/>
    </source>
</evidence>
<evidence type="ECO:0000313" key="15">
    <source>
        <dbReference type="Proteomes" id="UP000243797"/>
    </source>
</evidence>
<evidence type="ECO:0000256" key="3">
    <source>
        <dbReference type="ARBA" id="ARBA00022448"/>
    </source>
</evidence>
<evidence type="ECO:0000259" key="12">
    <source>
        <dbReference type="PROSITE" id="PS50893"/>
    </source>
</evidence>
<dbReference type="OrthoDB" id="6500128at2759"/>
<organism evidence="14 15">
    <name type="scientific">Sphaceloma murrayae</name>
    <dbReference type="NCBI Taxonomy" id="2082308"/>
    <lineage>
        <taxon>Eukaryota</taxon>
        <taxon>Fungi</taxon>
        <taxon>Dikarya</taxon>
        <taxon>Ascomycota</taxon>
        <taxon>Pezizomycotina</taxon>
        <taxon>Dothideomycetes</taxon>
        <taxon>Dothideomycetidae</taxon>
        <taxon>Myriangiales</taxon>
        <taxon>Elsinoaceae</taxon>
        <taxon>Sphaceloma</taxon>
    </lineage>
</organism>
<feature type="transmembrane region" description="Helical" evidence="11">
    <location>
        <begin position="78"/>
        <end position="101"/>
    </location>
</feature>
<feature type="compositionally biased region" description="Basic and acidic residues" evidence="10">
    <location>
        <begin position="677"/>
        <end position="689"/>
    </location>
</feature>
<dbReference type="PANTHER" id="PTHR43394:SF11">
    <property type="entry name" value="ATP-BINDING CASSETTE TRANSPORTER"/>
    <property type="match status" value="1"/>
</dbReference>
<dbReference type="InterPro" id="IPR003439">
    <property type="entry name" value="ABC_transporter-like_ATP-bd"/>
</dbReference>
<dbReference type="STRING" id="2082308.A0A2K1QFQ4"/>
<feature type="transmembrane region" description="Helical" evidence="11">
    <location>
        <begin position="178"/>
        <end position="198"/>
    </location>
</feature>
<keyword evidence="6" id="KW-0547">Nucleotide-binding</keyword>
<dbReference type="SUPFAM" id="SSF90123">
    <property type="entry name" value="ABC transporter transmembrane region"/>
    <property type="match status" value="2"/>
</dbReference>
<dbReference type="InterPro" id="IPR003593">
    <property type="entry name" value="AAA+_ATPase"/>
</dbReference>
<keyword evidence="15" id="KW-1185">Reference proteome</keyword>
<dbReference type="SMART" id="SM00382">
    <property type="entry name" value="AAA"/>
    <property type="match status" value="2"/>
</dbReference>
<feature type="domain" description="ABC transporter" evidence="12">
    <location>
        <begin position="361"/>
        <end position="640"/>
    </location>
</feature>
<gene>
    <name evidence="14" type="ORF">CAC42_1436</name>
</gene>
<dbReference type="PROSITE" id="PS50929">
    <property type="entry name" value="ABC_TM1F"/>
    <property type="match status" value="2"/>
</dbReference>
<keyword evidence="8 11" id="KW-1133">Transmembrane helix</keyword>
<evidence type="ECO:0000256" key="6">
    <source>
        <dbReference type="ARBA" id="ARBA00022741"/>
    </source>
</evidence>
<feature type="transmembrane region" description="Helical" evidence="11">
    <location>
        <begin position="287"/>
        <end position="307"/>
    </location>
</feature>
<evidence type="ECO:0000256" key="5">
    <source>
        <dbReference type="ARBA" id="ARBA00022737"/>
    </source>
</evidence>
<accession>A0A2K1QFQ4</accession>
<dbReference type="CDD" id="cd18577">
    <property type="entry name" value="ABC_6TM_Pgp_ABCB1_D1_like"/>
    <property type="match status" value="1"/>
</dbReference>
<evidence type="ECO:0000256" key="8">
    <source>
        <dbReference type="ARBA" id="ARBA00022989"/>
    </source>
</evidence>
<feature type="domain" description="ABC transmembrane type-1" evidence="13">
    <location>
        <begin position="734"/>
        <end position="1021"/>
    </location>
</feature>
<feature type="transmembrane region" description="Helical" evidence="11">
    <location>
        <begin position="728"/>
        <end position="753"/>
    </location>
</feature>
<feature type="transmembrane region" description="Helical" evidence="11">
    <location>
        <begin position="845"/>
        <end position="868"/>
    </location>
</feature>
<protein>
    <submittedName>
        <fullName evidence="14">Leptomycin B resistance protein pmd1</fullName>
    </submittedName>
</protein>
<feature type="transmembrane region" description="Helical" evidence="11">
    <location>
        <begin position="153"/>
        <end position="172"/>
    </location>
</feature>
<feature type="domain" description="ABC transmembrane type-1" evidence="13">
    <location>
        <begin position="26"/>
        <end position="326"/>
    </location>
</feature>
<dbReference type="Proteomes" id="UP000243797">
    <property type="component" value="Unassembled WGS sequence"/>
</dbReference>
<evidence type="ECO:0000313" key="14">
    <source>
        <dbReference type="EMBL" id="PNS13945.1"/>
    </source>
</evidence>
<feature type="transmembrane region" description="Helical" evidence="11">
    <location>
        <begin position="959"/>
        <end position="981"/>
    </location>
</feature>
<dbReference type="Gene3D" id="3.40.50.300">
    <property type="entry name" value="P-loop containing nucleotide triphosphate hydrolases"/>
    <property type="match status" value="2"/>
</dbReference>
<dbReference type="CDD" id="cd18578">
    <property type="entry name" value="ABC_6TM_Pgp_ABCB1_D2_like"/>
    <property type="match status" value="1"/>
</dbReference>
<evidence type="ECO:0000256" key="7">
    <source>
        <dbReference type="ARBA" id="ARBA00022840"/>
    </source>
</evidence>
<keyword evidence="7" id="KW-0067">ATP-binding</keyword>
<dbReference type="PANTHER" id="PTHR43394">
    <property type="entry name" value="ATP-DEPENDENT PERMEASE MDL1, MITOCHONDRIAL"/>
    <property type="match status" value="1"/>
</dbReference>
<dbReference type="InParanoid" id="A0A2K1QFQ4"/>
<evidence type="ECO:0000256" key="11">
    <source>
        <dbReference type="SAM" id="Phobius"/>
    </source>
</evidence>
<dbReference type="PROSITE" id="PS00211">
    <property type="entry name" value="ABC_TRANSPORTER_1"/>
    <property type="match status" value="2"/>
</dbReference>
<keyword evidence="3" id="KW-0813">Transport</keyword>
<proteinExistence type="inferred from homology"/>
<dbReference type="InterPro" id="IPR027417">
    <property type="entry name" value="P-loop_NTPase"/>
</dbReference>
<dbReference type="GO" id="GO:0005524">
    <property type="term" value="F:ATP binding"/>
    <property type="evidence" value="ECO:0007669"/>
    <property type="project" value="UniProtKB-KW"/>
</dbReference>
<feature type="compositionally biased region" description="Acidic residues" evidence="10">
    <location>
        <begin position="698"/>
        <end position="708"/>
    </location>
</feature>
<reference evidence="14 15" key="1">
    <citation type="submission" date="2017-06" db="EMBL/GenBank/DDBJ databases">
        <title>Draft genome sequence of a variant of Elsinoe murrayae.</title>
        <authorList>
            <person name="Cheng Q."/>
        </authorList>
    </citation>
    <scope>NUCLEOTIDE SEQUENCE [LARGE SCALE GENOMIC DNA]</scope>
    <source>
        <strain evidence="14 15">CQ-2017a</strain>
    </source>
</reference>
<dbReference type="InterPro" id="IPR017871">
    <property type="entry name" value="ABC_transporter-like_CS"/>
</dbReference>